<dbReference type="STRING" id="948102.BKG76_09320"/>
<feature type="transmembrane region" description="Helical" evidence="5">
    <location>
        <begin position="132"/>
        <end position="159"/>
    </location>
</feature>
<dbReference type="InterPro" id="IPR007318">
    <property type="entry name" value="Phopholipid_MeTrfase"/>
</dbReference>
<keyword evidence="6" id="KW-0489">Methyltransferase</keyword>
<evidence type="ECO:0000256" key="5">
    <source>
        <dbReference type="SAM" id="Phobius"/>
    </source>
</evidence>
<comment type="subcellular location">
    <subcellularLocation>
        <location evidence="1">Endomembrane system</location>
        <topology evidence="1">Multi-pass membrane protein</topology>
    </subcellularLocation>
</comment>
<keyword evidence="3 5" id="KW-1133">Transmembrane helix</keyword>
<dbReference type="AlphaFoldDB" id="A0A1S1LA39"/>
<dbReference type="GO" id="GO:0012505">
    <property type="term" value="C:endomembrane system"/>
    <property type="evidence" value="ECO:0007669"/>
    <property type="project" value="UniProtKB-SubCell"/>
</dbReference>
<comment type="caution">
    <text evidence="6">The sequence shown here is derived from an EMBL/GenBank/DDBJ whole genome shotgun (WGS) entry which is preliminary data.</text>
</comment>
<sequence>MAMAALVLYLVFIAAGLGWKSYRQWRATGSTGFRGFHGSPGSREWLAGMGFIAAIAVTLLAPILQLTGLVSPLAALDNRPVHVAGIALAVTGIVATIGAQQTMGESWRVGVDTRETTTLVSTGVFGWVRNPIFTAMLTFAAGAVLMTPNPLAFSGFALLATSIELQVRAVEEPYLLAAHGVAYREYGTRVGRFLPGIGRFNAQG</sequence>
<dbReference type="EMBL" id="MLIK01000019">
    <property type="protein sequence ID" value="OHU20930.1"/>
    <property type="molecule type" value="Genomic_DNA"/>
</dbReference>
<gene>
    <name evidence="6" type="ORF">BKG76_09320</name>
</gene>
<dbReference type="PANTHER" id="PTHR12714">
    <property type="entry name" value="PROTEIN-S ISOPRENYLCYSTEINE O-METHYLTRANSFERASE"/>
    <property type="match status" value="1"/>
</dbReference>
<keyword evidence="4 5" id="KW-0472">Membrane</keyword>
<dbReference type="Gene3D" id="1.20.120.1630">
    <property type="match status" value="1"/>
</dbReference>
<organism evidence="6 7">
    <name type="scientific">Mycobacteroides franklinii</name>
    <dbReference type="NCBI Taxonomy" id="948102"/>
    <lineage>
        <taxon>Bacteria</taxon>
        <taxon>Bacillati</taxon>
        <taxon>Actinomycetota</taxon>
        <taxon>Actinomycetes</taxon>
        <taxon>Mycobacteriales</taxon>
        <taxon>Mycobacteriaceae</taxon>
        <taxon>Mycobacteroides</taxon>
    </lineage>
</organism>
<accession>A0A1S1LA39</accession>
<evidence type="ECO:0000256" key="2">
    <source>
        <dbReference type="ARBA" id="ARBA00022692"/>
    </source>
</evidence>
<dbReference type="GeneID" id="57167003"/>
<evidence type="ECO:0000313" key="6">
    <source>
        <dbReference type="EMBL" id="OHU20930.1"/>
    </source>
</evidence>
<keyword evidence="6" id="KW-0808">Transferase</keyword>
<dbReference type="RefSeq" id="WP_070937404.1">
    <property type="nucleotide sequence ID" value="NZ_MLIK01000019.1"/>
</dbReference>
<feature type="transmembrane region" description="Helical" evidence="5">
    <location>
        <begin position="47"/>
        <end position="69"/>
    </location>
</feature>
<evidence type="ECO:0000313" key="7">
    <source>
        <dbReference type="Proteomes" id="UP000179616"/>
    </source>
</evidence>
<proteinExistence type="predicted"/>
<dbReference type="Proteomes" id="UP000179616">
    <property type="component" value="Unassembled WGS sequence"/>
</dbReference>
<keyword evidence="2 5" id="KW-0812">Transmembrane</keyword>
<feature type="transmembrane region" description="Helical" evidence="5">
    <location>
        <begin position="81"/>
        <end position="99"/>
    </location>
</feature>
<reference evidence="6 7" key="1">
    <citation type="submission" date="2016-10" db="EMBL/GenBank/DDBJ databases">
        <title>Evaluation of Human, Veterinary and Environmental Mycobacterium chelonae Isolates by Core Genome Phylogenomic Analysis, Targeted Gene Comparison, and Anti-microbial Susceptibility Patterns: A Tale of Mistaken Identities.</title>
        <authorList>
            <person name="Fogelson S.B."/>
            <person name="Camus A.C."/>
            <person name="Lorenz W."/>
            <person name="Vasireddy R."/>
            <person name="Vasireddy S."/>
            <person name="Smith T."/>
            <person name="Brown-Elliott B.A."/>
            <person name="Wallace R.J.Jr."/>
            <person name="Hasan N.A."/>
            <person name="Reischl U."/>
            <person name="Sanchez S."/>
        </authorList>
    </citation>
    <scope>NUCLEOTIDE SEQUENCE [LARGE SCALE GENOMIC DNA]</scope>
    <source>
        <strain evidence="6 7">1559</strain>
    </source>
</reference>
<evidence type="ECO:0000256" key="3">
    <source>
        <dbReference type="ARBA" id="ARBA00022989"/>
    </source>
</evidence>
<dbReference type="GO" id="GO:0032259">
    <property type="term" value="P:methylation"/>
    <property type="evidence" value="ECO:0007669"/>
    <property type="project" value="UniProtKB-KW"/>
</dbReference>
<dbReference type="GO" id="GO:0008168">
    <property type="term" value="F:methyltransferase activity"/>
    <property type="evidence" value="ECO:0007669"/>
    <property type="project" value="UniProtKB-KW"/>
</dbReference>
<name>A0A1S1LA39_9MYCO</name>
<protein>
    <submittedName>
        <fullName evidence="6">Isoprenylcysteine carboxyl methyltransferase</fullName>
    </submittedName>
</protein>
<dbReference type="PANTHER" id="PTHR12714:SF9">
    <property type="entry name" value="PROTEIN-S-ISOPRENYLCYSTEINE O-METHYLTRANSFERASE"/>
    <property type="match status" value="1"/>
</dbReference>
<evidence type="ECO:0000256" key="1">
    <source>
        <dbReference type="ARBA" id="ARBA00004127"/>
    </source>
</evidence>
<dbReference type="OrthoDB" id="941586at2"/>
<dbReference type="Pfam" id="PF04191">
    <property type="entry name" value="PEMT"/>
    <property type="match status" value="1"/>
</dbReference>
<evidence type="ECO:0000256" key="4">
    <source>
        <dbReference type="ARBA" id="ARBA00023136"/>
    </source>
</evidence>